<evidence type="ECO:0000256" key="2">
    <source>
        <dbReference type="PROSITE-ProRule" id="PRU00169"/>
    </source>
</evidence>
<dbReference type="InterPro" id="IPR011006">
    <property type="entry name" value="CheY-like_superfamily"/>
</dbReference>
<accession>T2GBF6</accession>
<dbReference type="PROSITE" id="PS50110">
    <property type="entry name" value="RESPONSE_REGULATORY"/>
    <property type="match status" value="1"/>
</dbReference>
<gene>
    <name evidence="4" type="ORF">DGI_1813</name>
</gene>
<keyword evidence="5" id="KW-1185">Reference proteome</keyword>
<dbReference type="SUPFAM" id="SSF52172">
    <property type="entry name" value="CheY-like"/>
    <property type="match status" value="1"/>
</dbReference>
<reference evidence="4 5" key="1">
    <citation type="journal article" date="2013" name="J. Bacteriol.">
        <title>Roles of HynAB and Ech, the only two hydrogenases found in the model sulfate reducer Desulfovibrio gigas.</title>
        <authorList>
            <person name="Morais-Silva F.O."/>
            <person name="Santos C.I."/>
            <person name="Rodrigues R."/>
            <person name="Pereira I.A."/>
            <person name="Rodrigues-Pousada C."/>
        </authorList>
    </citation>
    <scope>NUCLEOTIDE SEQUENCE [LARGE SCALE GENOMIC DNA]</scope>
    <source>
        <strain evidence="5">ATCC 19364 / DSM 1382 / NCIMB 9332 / VKM B-1759</strain>
    </source>
</reference>
<dbReference type="HOGENOM" id="CLU_000445_69_17_7"/>
<dbReference type="PANTHER" id="PTHR44591:SF3">
    <property type="entry name" value="RESPONSE REGULATORY DOMAIN-CONTAINING PROTEIN"/>
    <property type="match status" value="1"/>
</dbReference>
<dbReference type="EMBL" id="CP006585">
    <property type="protein sequence ID" value="AGW13608.1"/>
    <property type="molecule type" value="Genomic_DNA"/>
</dbReference>
<keyword evidence="1 2" id="KW-0597">Phosphoprotein</keyword>
<feature type="modified residue" description="4-aspartylphosphate" evidence="2">
    <location>
        <position position="59"/>
    </location>
</feature>
<evidence type="ECO:0000259" key="3">
    <source>
        <dbReference type="PROSITE" id="PS50110"/>
    </source>
</evidence>
<dbReference type="Proteomes" id="UP000016587">
    <property type="component" value="Chromosome"/>
</dbReference>
<dbReference type="Pfam" id="PF00072">
    <property type="entry name" value="Response_reg"/>
    <property type="match status" value="1"/>
</dbReference>
<organism evidence="4 5">
    <name type="scientific">Megalodesulfovibrio gigas (strain ATCC 19364 / DSM 1382 / NCIMB 9332 / VKM B-1759)</name>
    <name type="common">Desulfovibrio gigas</name>
    <dbReference type="NCBI Taxonomy" id="1121448"/>
    <lineage>
        <taxon>Bacteria</taxon>
        <taxon>Pseudomonadati</taxon>
        <taxon>Thermodesulfobacteriota</taxon>
        <taxon>Desulfovibrionia</taxon>
        <taxon>Desulfovibrionales</taxon>
        <taxon>Desulfovibrionaceae</taxon>
        <taxon>Megalodesulfovibrio</taxon>
    </lineage>
</organism>
<dbReference type="Gene3D" id="3.40.50.2300">
    <property type="match status" value="1"/>
</dbReference>
<dbReference type="GO" id="GO:0000160">
    <property type="term" value="P:phosphorelay signal transduction system"/>
    <property type="evidence" value="ECO:0007669"/>
    <property type="project" value="InterPro"/>
</dbReference>
<proteinExistence type="predicted"/>
<dbReference type="STRING" id="1121448.DGI_1813"/>
<dbReference type="eggNOG" id="COG0745">
    <property type="taxonomic scope" value="Bacteria"/>
</dbReference>
<dbReference type="PANTHER" id="PTHR44591">
    <property type="entry name" value="STRESS RESPONSE REGULATOR PROTEIN 1"/>
    <property type="match status" value="1"/>
</dbReference>
<sequence length="124" mass="13564">MNHEVHMSKKILIIDDDPDIVSYLKDVFDEAGFTTFVASNGVEGLERAQVHRPDLITLDMDMPGRGGTLFYVKLRQEPSLAEIPVIVISGVGPRPPAINKNVPVLSKPVDPQKTLALAKEMMGA</sequence>
<protein>
    <submittedName>
        <fullName evidence="4">Putative response regulator receiver protein</fullName>
    </submittedName>
</protein>
<feature type="domain" description="Response regulatory" evidence="3">
    <location>
        <begin position="10"/>
        <end position="122"/>
    </location>
</feature>
<dbReference type="SMART" id="SM00448">
    <property type="entry name" value="REC"/>
    <property type="match status" value="1"/>
</dbReference>
<dbReference type="PATRIC" id="fig|1121448.10.peg.1781"/>
<evidence type="ECO:0000313" key="4">
    <source>
        <dbReference type="EMBL" id="AGW13608.1"/>
    </source>
</evidence>
<reference evidence="5" key="2">
    <citation type="submission" date="2013-07" db="EMBL/GenBank/DDBJ databases">
        <authorList>
            <person name="Morais-Silva F.O."/>
            <person name="Rezende A.M."/>
            <person name="Pimentel C."/>
            <person name="Resende D.M."/>
            <person name="Santos C.I."/>
            <person name="Clemente C."/>
            <person name="de Oliveira L.M."/>
            <person name="da Silva S.M."/>
            <person name="Costa D.A."/>
            <person name="Varela-Raposo A."/>
            <person name="Horacio E.C.A."/>
            <person name="Matos M."/>
            <person name="Flores O."/>
            <person name="Ruiz J.C."/>
            <person name="Rodrigues-Pousada C."/>
        </authorList>
    </citation>
    <scope>NUCLEOTIDE SEQUENCE [LARGE SCALE GENOMIC DNA]</scope>
    <source>
        <strain evidence="5">ATCC 19364 / DSM 1382 / NCIMB 9332 / VKM B-1759</strain>
    </source>
</reference>
<evidence type="ECO:0000313" key="5">
    <source>
        <dbReference type="Proteomes" id="UP000016587"/>
    </source>
</evidence>
<evidence type="ECO:0000256" key="1">
    <source>
        <dbReference type="ARBA" id="ARBA00022553"/>
    </source>
</evidence>
<dbReference type="InterPro" id="IPR050595">
    <property type="entry name" value="Bact_response_regulator"/>
</dbReference>
<dbReference type="AlphaFoldDB" id="T2GBF6"/>
<dbReference type="KEGG" id="dgg:DGI_1813"/>
<name>T2GBF6_MEGG1</name>
<dbReference type="InterPro" id="IPR001789">
    <property type="entry name" value="Sig_transdc_resp-reg_receiver"/>
</dbReference>